<sequence length="132" mass="14382">MDGCGLQSTVKHPTQQSSPGCNGVGTPDYCVSCWPPTVERLDGEYVVYQHPLSCLPTFEPLCSFFHNQCLSAYTAARTAQVNSSNIASIALPKIVQKLARTTRTCTGGNVVIRNTLQNLFSKIASMTQQQQQ</sequence>
<dbReference type="GO" id="GO:0016874">
    <property type="term" value="F:ligase activity"/>
    <property type="evidence" value="ECO:0007669"/>
    <property type="project" value="UniProtKB-KW"/>
</dbReference>
<evidence type="ECO:0000256" key="1">
    <source>
        <dbReference type="SAM" id="MobiDB-lite"/>
    </source>
</evidence>
<evidence type="ECO:0000313" key="2">
    <source>
        <dbReference type="EMBL" id="JAG06610.1"/>
    </source>
</evidence>
<dbReference type="EMBL" id="GBHO01036994">
    <property type="protein sequence ID" value="JAG06610.1"/>
    <property type="molecule type" value="Transcribed_RNA"/>
</dbReference>
<organism evidence="2">
    <name type="scientific">Lygus hesperus</name>
    <name type="common">Western plant bug</name>
    <dbReference type="NCBI Taxonomy" id="30085"/>
    <lineage>
        <taxon>Eukaryota</taxon>
        <taxon>Metazoa</taxon>
        <taxon>Ecdysozoa</taxon>
        <taxon>Arthropoda</taxon>
        <taxon>Hexapoda</taxon>
        <taxon>Insecta</taxon>
        <taxon>Pterygota</taxon>
        <taxon>Neoptera</taxon>
        <taxon>Paraneoptera</taxon>
        <taxon>Hemiptera</taxon>
        <taxon>Heteroptera</taxon>
        <taxon>Panheteroptera</taxon>
        <taxon>Cimicomorpha</taxon>
        <taxon>Miridae</taxon>
        <taxon>Mirini</taxon>
        <taxon>Lygus</taxon>
    </lineage>
</organism>
<accession>A0A0A9WP72</accession>
<dbReference type="AlphaFoldDB" id="A0A0A9WP72"/>
<feature type="non-terminal residue" evidence="2">
    <location>
        <position position="132"/>
    </location>
</feature>
<feature type="region of interest" description="Disordered" evidence="1">
    <location>
        <begin position="1"/>
        <end position="20"/>
    </location>
</feature>
<name>A0A0A9WP72_LYGHE</name>
<proteinExistence type="predicted"/>
<gene>
    <name evidence="2" type="primary">GLYRS-2_0</name>
    <name evidence="2" type="ORF">CM83_9777</name>
</gene>
<reference evidence="2" key="1">
    <citation type="journal article" date="2014" name="PLoS ONE">
        <title>Transcriptome-Based Identification of ABC Transporters in the Western Tarnished Plant Bug Lygus hesperus.</title>
        <authorList>
            <person name="Hull J.J."/>
            <person name="Chaney K."/>
            <person name="Geib S.M."/>
            <person name="Fabrick J.A."/>
            <person name="Brent C.S."/>
            <person name="Walsh D."/>
            <person name="Lavine L.C."/>
        </authorList>
    </citation>
    <scope>NUCLEOTIDE SEQUENCE</scope>
</reference>
<protein>
    <submittedName>
        <fullName evidence="2">Glycine--tRNA ligase 2, chloroplastic/mitochondrial</fullName>
    </submittedName>
</protein>
<reference evidence="2" key="2">
    <citation type="submission" date="2014-07" db="EMBL/GenBank/DDBJ databases">
        <authorList>
            <person name="Hull J."/>
        </authorList>
    </citation>
    <scope>NUCLEOTIDE SEQUENCE</scope>
</reference>
<keyword evidence="2" id="KW-0436">Ligase</keyword>